<keyword evidence="2" id="KW-0732">Signal</keyword>
<dbReference type="PATRIC" id="fig|670052.7.peg.3947"/>
<dbReference type="Pfam" id="PF03713">
    <property type="entry name" value="DUF305"/>
    <property type="match status" value="1"/>
</dbReference>
<feature type="region of interest" description="Disordered" evidence="1">
    <location>
        <begin position="27"/>
        <end position="46"/>
    </location>
</feature>
<keyword evidence="5" id="KW-1185">Reference proteome</keyword>
<evidence type="ECO:0000313" key="4">
    <source>
        <dbReference type="EMBL" id="ANP74753.1"/>
    </source>
</evidence>
<dbReference type="AlphaFoldDB" id="A0A1B1BQQ9"/>
<dbReference type="RefSeq" id="WP_066600395.1">
    <property type="nucleotide sequence ID" value="NZ_CP016283.1"/>
</dbReference>
<dbReference type="Proteomes" id="UP000092582">
    <property type="component" value="Plasmid pP27867_1"/>
</dbReference>
<evidence type="ECO:0000259" key="3">
    <source>
        <dbReference type="Pfam" id="PF03713"/>
    </source>
</evidence>
<geneLocation type="plasmid" evidence="5">
    <name>pp27867_1</name>
</geneLocation>
<dbReference type="EMBL" id="CP016283">
    <property type="protein sequence ID" value="ANP74753.1"/>
    <property type="molecule type" value="Genomic_DNA"/>
</dbReference>
<dbReference type="PANTHER" id="PTHR36933:SF1">
    <property type="entry name" value="SLL0788 PROTEIN"/>
    <property type="match status" value="1"/>
</dbReference>
<dbReference type="PANTHER" id="PTHR36933">
    <property type="entry name" value="SLL0788 PROTEIN"/>
    <property type="match status" value="1"/>
</dbReference>
<dbReference type="OrthoDB" id="26872at2"/>
<feature type="signal peptide" evidence="2">
    <location>
        <begin position="1"/>
        <end position="24"/>
    </location>
</feature>
<protein>
    <recommendedName>
        <fullName evidence="3">DUF305 domain-containing protein</fullName>
    </recommendedName>
</protein>
<reference evidence="4 5" key="1">
    <citation type="submission" date="2016-06" db="EMBL/GenBank/DDBJ databases">
        <title>Genome sequencing of Cryobacterium arcticum PAMC 27867.</title>
        <authorList>
            <person name="Lee J."/>
            <person name="Kim O.-S."/>
        </authorList>
    </citation>
    <scope>NUCLEOTIDE SEQUENCE [LARGE SCALE GENOMIC DNA]</scope>
    <source>
        <strain evidence="4 5">PAMC 27867</strain>
        <plasmid evidence="5">pp27867_1</plasmid>
    </source>
</reference>
<organism evidence="4 5">
    <name type="scientific">Cryobacterium arcticum</name>
    <dbReference type="NCBI Taxonomy" id="670052"/>
    <lineage>
        <taxon>Bacteria</taxon>
        <taxon>Bacillati</taxon>
        <taxon>Actinomycetota</taxon>
        <taxon>Actinomycetes</taxon>
        <taxon>Micrococcales</taxon>
        <taxon>Microbacteriaceae</taxon>
        <taxon>Cryobacterium</taxon>
    </lineage>
</organism>
<dbReference type="PROSITE" id="PS51257">
    <property type="entry name" value="PROKAR_LIPOPROTEIN"/>
    <property type="match status" value="1"/>
</dbReference>
<dbReference type="Gene3D" id="1.20.1260.10">
    <property type="match status" value="1"/>
</dbReference>
<accession>A0A1B1BQQ9</accession>
<evidence type="ECO:0000313" key="5">
    <source>
        <dbReference type="Proteomes" id="UP000092582"/>
    </source>
</evidence>
<gene>
    <name evidence="4" type="ORF">PA27867_3839</name>
</gene>
<feature type="chain" id="PRO_5039475050" description="DUF305 domain-containing protein" evidence="2">
    <location>
        <begin position="25"/>
        <end position="203"/>
    </location>
</feature>
<evidence type="ECO:0000256" key="1">
    <source>
        <dbReference type="SAM" id="MobiDB-lite"/>
    </source>
</evidence>
<dbReference type="KEGG" id="cart:PA27867_3839"/>
<evidence type="ECO:0000256" key="2">
    <source>
        <dbReference type="SAM" id="SignalP"/>
    </source>
</evidence>
<dbReference type="InterPro" id="IPR012347">
    <property type="entry name" value="Ferritin-like"/>
</dbReference>
<dbReference type="InterPro" id="IPR005183">
    <property type="entry name" value="DUF305_CopM-like"/>
</dbReference>
<sequence precursor="true">MPKPRTYLLTAAAIATALTLSACAGGTTDTGSSAAPSSPDSSASSVDFADADVEFAQMMIPHHEQAVEMSDDLLAKDGIDQRIVDLATEIKDAQEPEIKQLESWLTAWGMDDTSSSEMDMSEMDHGTDGMMSDDDMNALKSASSEDAGKLFLEQMIVHHQGAIAMAQTEIDKGQFPDAVDMATNIVESQTAEIDVMNDILATL</sequence>
<name>A0A1B1BQQ9_9MICO</name>
<keyword evidence="4" id="KW-0614">Plasmid</keyword>
<proteinExistence type="predicted"/>
<feature type="domain" description="DUF305" evidence="3">
    <location>
        <begin position="52"/>
        <end position="200"/>
    </location>
</feature>